<dbReference type="InterPro" id="IPR036322">
    <property type="entry name" value="WD40_repeat_dom_sf"/>
</dbReference>
<dbReference type="SUPFAM" id="SSF50978">
    <property type="entry name" value="WD40 repeat-like"/>
    <property type="match status" value="1"/>
</dbReference>
<dbReference type="Gene3D" id="2.130.10.10">
    <property type="entry name" value="YVTN repeat-like/Quinoprotein amine dehydrogenase"/>
    <property type="match status" value="1"/>
</dbReference>
<feature type="region of interest" description="Disordered" evidence="5">
    <location>
        <begin position="29"/>
        <end position="82"/>
    </location>
</feature>
<dbReference type="GO" id="GO:0031929">
    <property type="term" value="P:TOR signaling"/>
    <property type="evidence" value="ECO:0007669"/>
    <property type="project" value="InterPro"/>
</dbReference>
<comment type="caution">
    <text evidence="6">The sequence shown here is derived from an EMBL/GenBank/DDBJ whole genome shotgun (WGS) entry which is preliminary data.</text>
</comment>
<dbReference type="EMBL" id="AZHF01000004">
    <property type="protein sequence ID" value="OAA76155.1"/>
    <property type="molecule type" value="Genomic_DNA"/>
</dbReference>
<dbReference type="AlphaFoldDB" id="A0A168G856"/>
<dbReference type="PROSITE" id="PS00678">
    <property type="entry name" value="WD_REPEATS_1"/>
    <property type="match status" value="2"/>
</dbReference>
<sequence>MNASAAGSQGLTLANGSTTGVLFLMGAQDAASSGGQSRGAPPQGREEVKREASDDELPPTKRLRMSSSRPSSRTSSQARRDTLRTKLRSQLLPHIIRAVGELPAAELKLDAIAIQAATILVKDPEFRSTLGDDSGLLTPVAEISTAQRAAEVVRQLSLLPQYRLTTQDGPVVIKEEQVASQVIDAVPTVPTSPLVPSVSEVTPVPEAHAVTALPAIPALTPAQLPNRTNRPLRKPYQPRIRRETSPRLAPQWTQLTSRPYLSAIDRDAIQQGSKLAFAKARSLRDGPAIYHVDFSAAEIAKMVDEMNPYVQMAIPRTTAALRQLCIEYPVSSLMDGRLPGRMEQDVRNFCSDLMADRAAEGKSAKILSLRREPTPQHKEHRRETTVSSLLFARELEGNAGMGRTRRYVNFQSTFKQTHEDAMSLAAEFTNCAGDISTMTWVPHQNILCGTTAHSDAHNQQYNKPGNLLLCSISRGMLRAFPDHRIPRPLVTKGENSSVAMRQSQDPWIYSSVVSSDYDKIHGLAYTSSFDKTIKAWKVDRDGGSMQAVATFQHTGNVNFVVVAKDGSGRVAAAADTKTEAIRIYTMDPNNIAESSYYTISCSRNDADDSDTWAYCPATVQWGIAPGTQHLLLIGYSPRSFSGDEQDIPNDKQQTGEIMLWDAHRRCRVQVMTATTANVFEVAWHPTVCGFVVGTSPVGLHVDHGVRTQVHVFRQDMAQHREGEYSEFQKLDCFASDINELTIVSNSMQSAYVTAACTDGKVYVWDVSQGDKPIHVLKHGSPLEEVLRPEDREREDTGVKFTTWGSDLSRLYTGSSDGVVKVWNIRNRRKPFVRDLLRAPGPISCGSFSPDHSKLAIGDATGRLFIFSVTKDEKLEEQFTMVLPGTNRRIRRPKPFTPHPEPPPPAPAHDPDALALTDAAAADEDEDVDAATFARRKYLDTQQVTLHHNPVIGAVQGPQYAATGLFLRDAHLDDDPAAPLVTKYERVQQESRHSVLGGAASHRRRSMRRLAPAAVDDATEQLHRNNVALDFDATTLAETDLEELVRAGALLDIGDEGEDWGFTYEDSPMADDDDEEEESLAWNAETEF</sequence>
<evidence type="ECO:0000256" key="5">
    <source>
        <dbReference type="SAM" id="MobiDB-lite"/>
    </source>
</evidence>
<feature type="compositionally biased region" description="Acidic residues" evidence="5">
    <location>
        <begin position="1067"/>
        <end position="1078"/>
    </location>
</feature>
<dbReference type="GO" id="GO:0032956">
    <property type="term" value="P:regulation of actin cytoskeleton organization"/>
    <property type="evidence" value="ECO:0007669"/>
    <property type="project" value="TreeGrafter"/>
</dbReference>
<dbReference type="InterPro" id="IPR037588">
    <property type="entry name" value="MLST8"/>
</dbReference>
<dbReference type="GO" id="GO:0031931">
    <property type="term" value="C:TORC1 complex"/>
    <property type="evidence" value="ECO:0007669"/>
    <property type="project" value="InterPro"/>
</dbReference>
<evidence type="ECO:0000256" key="2">
    <source>
        <dbReference type="ARBA" id="ARBA00022574"/>
    </source>
</evidence>
<feature type="region of interest" description="Disordered" evidence="5">
    <location>
        <begin position="1058"/>
        <end position="1087"/>
    </location>
</feature>
<evidence type="ECO:0000313" key="6">
    <source>
        <dbReference type="EMBL" id="OAA76155.1"/>
    </source>
</evidence>
<evidence type="ECO:0000256" key="4">
    <source>
        <dbReference type="PROSITE-ProRule" id="PRU00221"/>
    </source>
</evidence>
<dbReference type="PANTHER" id="PTHR19842">
    <property type="entry name" value="G BETA-LIKE PROTEIN GBL"/>
    <property type="match status" value="1"/>
</dbReference>
<dbReference type="SMART" id="SM00320">
    <property type="entry name" value="WD40"/>
    <property type="match status" value="5"/>
</dbReference>
<evidence type="ECO:0000256" key="3">
    <source>
        <dbReference type="ARBA" id="ARBA00022737"/>
    </source>
</evidence>
<reference evidence="6 7" key="1">
    <citation type="journal article" date="2016" name="Genome Biol. Evol.">
        <title>Divergent and convergent evolution of fungal pathogenicity.</title>
        <authorList>
            <person name="Shang Y."/>
            <person name="Xiao G."/>
            <person name="Zheng P."/>
            <person name="Cen K."/>
            <person name="Zhan S."/>
            <person name="Wang C."/>
        </authorList>
    </citation>
    <scope>NUCLEOTIDE SEQUENCE [LARGE SCALE GENOMIC DNA]</scope>
    <source>
        <strain evidence="6 7">RCEF 1005</strain>
    </source>
</reference>
<dbReference type="GO" id="GO:0031932">
    <property type="term" value="C:TORC2 complex"/>
    <property type="evidence" value="ECO:0007669"/>
    <property type="project" value="InterPro"/>
</dbReference>
<evidence type="ECO:0000256" key="1">
    <source>
        <dbReference type="ARBA" id="ARBA00009890"/>
    </source>
</evidence>
<keyword evidence="2 4" id="KW-0853">WD repeat</keyword>
<accession>A0A168G856</accession>
<gene>
    <name evidence="6" type="ORF">LEL_05839</name>
</gene>
<evidence type="ECO:0000313" key="7">
    <source>
        <dbReference type="Proteomes" id="UP000076881"/>
    </source>
</evidence>
<feature type="compositionally biased region" description="Pro residues" evidence="5">
    <location>
        <begin position="894"/>
        <end position="907"/>
    </location>
</feature>
<dbReference type="InterPro" id="IPR019775">
    <property type="entry name" value="WD40_repeat_CS"/>
</dbReference>
<keyword evidence="3" id="KW-0677">Repeat</keyword>
<dbReference type="OrthoDB" id="10248252at2759"/>
<dbReference type="PROSITE" id="PS50082">
    <property type="entry name" value="WD_REPEATS_2"/>
    <property type="match status" value="1"/>
</dbReference>
<dbReference type="InterPro" id="IPR015943">
    <property type="entry name" value="WD40/YVTN_repeat-like_dom_sf"/>
</dbReference>
<name>A0A168G856_CORDF</name>
<keyword evidence="7" id="KW-1185">Reference proteome</keyword>
<organism evidence="6 7">
    <name type="scientific">Akanthomyces lecanii RCEF 1005</name>
    <dbReference type="NCBI Taxonomy" id="1081108"/>
    <lineage>
        <taxon>Eukaryota</taxon>
        <taxon>Fungi</taxon>
        <taxon>Dikarya</taxon>
        <taxon>Ascomycota</taxon>
        <taxon>Pezizomycotina</taxon>
        <taxon>Sordariomycetes</taxon>
        <taxon>Hypocreomycetidae</taxon>
        <taxon>Hypocreales</taxon>
        <taxon>Cordycipitaceae</taxon>
        <taxon>Akanthomyces</taxon>
        <taxon>Cordyceps confragosa</taxon>
    </lineage>
</organism>
<dbReference type="Proteomes" id="UP000076881">
    <property type="component" value="Unassembled WGS sequence"/>
</dbReference>
<feature type="repeat" description="WD" evidence="4">
    <location>
        <begin position="791"/>
        <end position="832"/>
    </location>
</feature>
<comment type="similarity">
    <text evidence="1">Belongs to the WD repeat LST8 family.</text>
</comment>
<dbReference type="STRING" id="1081108.A0A168G856"/>
<feature type="region of interest" description="Disordered" evidence="5">
    <location>
        <begin position="887"/>
        <end position="911"/>
    </location>
</feature>
<feature type="compositionally biased region" description="Low complexity" evidence="5">
    <location>
        <begin position="65"/>
        <end position="77"/>
    </location>
</feature>
<dbReference type="PANTHER" id="PTHR19842:SF2">
    <property type="entry name" value="WD REPEAT PROTEIN (AFU_ORTHOLOGUE AFUA_5G04300)"/>
    <property type="match status" value="1"/>
</dbReference>
<protein>
    <submittedName>
        <fullName evidence="6">Rik1-associated factor 1</fullName>
    </submittedName>
</protein>
<dbReference type="InterPro" id="IPR001680">
    <property type="entry name" value="WD40_rpt"/>
</dbReference>
<proteinExistence type="inferred from homology"/>